<dbReference type="OrthoDB" id="1728445at2759"/>
<dbReference type="AlphaFoldDB" id="A0A1R3KYE8"/>
<dbReference type="Proteomes" id="UP000187203">
    <property type="component" value="Unassembled WGS sequence"/>
</dbReference>
<evidence type="ECO:0000313" key="3">
    <source>
        <dbReference type="Proteomes" id="UP000187203"/>
    </source>
</evidence>
<comment type="caution">
    <text evidence="2">The sequence shown here is derived from an EMBL/GenBank/DDBJ whole genome shotgun (WGS) entry which is preliminary data.</text>
</comment>
<evidence type="ECO:0000313" key="2">
    <source>
        <dbReference type="EMBL" id="OMP12111.1"/>
    </source>
</evidence>
<proteinExistence type="predicted"/>
<name>A0A1R3KYE8_9ROSI</name>
<dbReference type="EMBL" id="AWUE01009849">
    <property type="protein sequence ID" value="OMP12111.1"/>
    <property type="molecule type" value="Genomic_DNA"/>
</dbReference>
<keyword evidence="1" id="KW-0812">Transmembrane</keyword>
<keyword evidence="1" id="KW-1133">Transmembrane helix</keyword>
<reference evidence="3" key="1">
    <citation type="submission" date="2013-09" db="EMBL/GenBank/DDBJ databases">
        <title>Corchorus olitorius genome sequencing.</title>
        <authorList>
            <person name="Alam M."/>
            <person name="Haque M.S."/>
            <person name="Islam M.S."/>
            <person name="Emdad E.M."/>
            <person name="Islam M.M."/>
            <person name="Ahmed B."/>
            <person name="Halim A."/>
            <person name="Hossen Q.M.M."/>
            <person name="Hossain M.Z."/>
            <person name="Ahmed R."/>
            <person name="Khan M.M."/>
            <person name="Islam R."/>
            <person name="Rashid M.M."/>
            <person name="Khan S.A."/>
            <person name="Rahman M.S."/>
            <person name="Alam M."/>
            <person name="Yahiya A.S."/>
            <person name="Khan M.S."/>
            <person name="Azam M.S."/>
            <person name="Haque T."/>
            <person name="Lashkar M.Z.H."/>
            <person name="Akhand A.I."/>
            <person name="Morshed G."/>
            <person name="Roy S."/>
            <person name="Uddin K.S."/>
            <person name="Rabeya T."/>
            <person name="Hossain A.S."/>
            <person name="Chowdhury A."/>
            <person name="Snigdha A.R."/>
            <person name="Mortoza M.S."/>
            <person name="Matin S.A."/>
            <person name="Hoque S.M.E."/>
            <person name="Islam M.K."/>
            <person name="Roy D.K."/>
            <person name="Haider R."/>
            <person name="Moosa M.M."/>
            <person name="Elias S.M."/>
            <person name="Hasan A.M."/>
            <person name="Jahan S."/>
            <person name="Shafiuddin M."/>
            <person name="Mahmood N."/>
            <person name="Shommy N.S."/>
        </authorList>
    </citation>
    <scope>NUCLEOTIDE SEQUENCE [LARGE SCALE GENOMIC DNA]</scope>
    <source>
        <strain evidence="3">cv. O-4</strain>
    </source>
</reference>
<keyword evidence="3" id="KW-1185">Reference proteome</keyword>
<sequence length="70" mass="7581">MMKNAQRLISLALNSIFIIAIVVILFQLTDQVGASRPLKHPLSPTSIKTLKVSQAYSGPSRSGTGHNTVY</sequence>
<keyword evidence="1" id="KW-0472">Membrane</keyword>
<gene>
    <name evidence="2" type="ORF">COLO4_03463</name>
</gene>
<organism evidence="2 3">
    <name type="scientific">Corchorus olitorius</name>
    <dbReference type="NCBI Taxonomy" id="93759"/>
    <lineage>
        <taxon>Eukaryota</taxon>
        <taxon>Viridiplantae</taxon>
        <taxon>Streptophyta</taxon>
        <taxon>Embryophyta</taxon>
        <taxon>Tracheophyta</taxon>
        <taxon>Spermatophyta</taxon>
        <taxon>Magnoliopsida</taxon>
        <taxon>eudicotyledons</taxon>
        <taxon>Gunneridae</taxon>
        <taxon>Pentapetalae</taxon>
        <taxon>rosids</taxon>
        <taxon>malvids</taxon>
        <taxon>Malvales</taxon>
        <taxon>Malvaceae</taxon>
        <taxon>Grewioideae</taxon>
        <taxon>Apeibeae</taxon>
        <taxon>Corchorus</taxon>
    </lineage>
</organism>
<protein>
    <submittedName>
        <fullName evidence="2">Uncharacterized protein</fullName>
    </submittedName>
</protein>
<accession>A0A1R3KYE8</accession>
<feature type="transmembrane region" description="Helical" evidence="1">
    <location>
        <begin position="7"/>
        <end position="28"/>
    </location>
</feature>
<evidence type="ECO:0000256" key="1">
    <source>
        <dbReference type="SAM" id="Phobius"/>
    </source>
</evidence>